<reference evidence="2 3" key="1">
    <citation type="submission" date="2017-12" db="EMBL/GenBank/DDBJ databases">
        <title>Comparative genomics of Botrytis spp.</title>
        <authorList>
            <person name="Valero-Jimenez C.A."/>
            <person name="Tapia P."/>
            <person name="Veloso J."/>
            <person name="Silva-Moreno E."/>
            <person name="Staats M."/>
            <person name="Valdes J.H."/>
            <person name="Van Kan J.A.L."/>
        </authorList>
    </citation>
    <scope>NUCLEOTIDE SEQUENCE [LARGE SCALE GENOMIC DNA]</scope>
    <source>
        <strain evidence="2 3">Bp0003</strain>
    </source>
</reference>
<gene>
    <name evidence="2" type="ORF">BPAE_0026g00390</name>
</gene>
<proteinExistence type="predicted"/>
<dbReference type="AlphaFoldDB" id="A0A4Z1G0H6"/>
<comment type="caution">
    <text evidence="2">The sequence shown here is derived from an EMBL/GenBank/DDBJ whole genome shotgun (WGS) entry which is preliminary data.</text>
</comment>
<name>A0A4Z1G0H6_9HELO</name>
<feature type="compositionally biased region" description="Pro residues" evidence="1">
    <location>
        <begin position="219"/>
        <end position="231"/>
    </location>
</feature>
<organism evidence="2 3">
    <name type="scientific">Botrytis paeoniae</name>
    <dbReference type="NCBI Taxonomy" id="278948"/>
    <lineage>
        <taxon>Eukaryota</taxon>
        <taxon>Fungi</taxon>
        <taxon>Dikarya</taxon>
        <taxon>Ascomycota</taxon>
        <taxon>Pezizomycotina</taxon>
        <taxon>Leotiomycetes</taxon>
        <taxon>Helotiales</taxon>
        <taxon>Sclerotiniaceae</taxon>
        <taxon>Botrytis</taxon>
    </lineage>
</organism>
<feature type="compositionally biased region" description="Polar residues" evidence="1">
    <location>
        <begin position="169"/>
        <end position="178"/>
    </location>
</feature>
<sequence>MHSTATNFAIHNALTSHCGNKISLTKSGSCALYTTTTTIAIIQSVHVSGMGAKNILELGWSDGGKSLFPGVWLRGWAGEAGKRGRVKKKGVRFGDGEGWEADGLEVPGFKWGDLNGEGVRMKVYDALLMDSGPGIVRISDAPGFEGGNGSENESLVTKVMKEIFGSTFEAPQNSTNETTDLHDPFKSPSENEVQLPHTSSSQHLYPPASRPAPHSRPKAPTPLYPVPPSSPPLKKNLLTSSPISLPSPSQ</sequence>
<dbReference type="Proteomes" id="UP000297910">
    <property type="component" value="Unassembled WGS sequence"/>
</dbReference>
<evidence type="ECO:0000313" key="3">
    <source>
        <dbReference type="Proteomes" id="UP000297910"/>
    </source>
</evidence>
<accession>A0A4Z1G0H6</accession>
<feature type="region of interest" description="Disordered" evidence="1">
    <location>
        <begin position="167"/>
        <end position="250"/>
    </location>
</feature>
<evidence type="ECO:0000313" key="2">
    <source>
        <dbReference type="EMBL" id="TGO28549.1"/>
    </source>
</evidence>
<keyword evidence="3" id="KW-1185">Reference proteome</keyword>
<feature type="compositionally biased region" description="Low complexity" evidence="1">
    <location>
        <begin position="232"/>
        <end position="250"/>
    </location>
</feature>
<protein>
    <submittedName>
        <fullName evidence="2">Uncharacterized protein</fullName>
    </submittedName>
</protein>
<evidence type="ECO:0000256" key="1">
    <source>
        <dbReference type="SAM" id="MobiDB-lite"/>
    </source>
</evidence>
<feature type="compositionally biased region" description="Polar residues" evidence="1">
    <location>
        <begin position="188"/>
        <end position="203"/>
    </location>
</feature>
<dbReference type="EMBL" id="PQXI01000026">
    <property type="protein sequence ID" value="TGO28549.1"/>
    <property type="molecule type" value="Genomic_DNA"/>
</dbReference>